<proteinExistence type="predicted"/>
<sequence length="366" mass="39288">MHYSKVLKALCLLAPAARASLWVDKAPSSVRPYVIEHYANANALTIGSQTFRFPVTGPSSGNKLTILMTSAPESGDLSVLPHIHEKYHENFCCFKGRVQLWAHKCNDTEARLLTAGDFGSVPVDTTHTFQTLDPDTEIVGVVAPGSFEDLFYFLATQNVSYETQTPYTPVDSGGDAGSGTPAEIISQLASFDVHAALNFTPPRDLVNGSRPAGAIWHDGNNNIPSSSGSPYFIALNWGPKYLNNSTGAYQIVQPFVTPVTGEQTFTEGTITLGRRFPDAVSPTWNLTDHLVLIIVEGAIDLTIANETATLLGGDVAFVPGGTPFSYGSKAAFSKFLYVSAGVEGLDQQLLADSGEWNWPVFPVASP</sequence>
<dbReference type="eggNOG" id="ENOG502R9TW">
    <property type="taxonomic scope" value="Eukaryota"/>
</dbReference>
<dbReference type="InterPro" id="IPR011051">
    <property type="entry name" value="RmlC_Cupin_sf"/>
</dbReference>
<feature type="signal peptide" evidence="1">
    <location>
        <begin position="1"/>
        <end position="19"/>
    </location>
</feature>
<dbReference type="VEuPathDB" id="FungiDB:MYCFIDRAFT_65382"/>
<evidence type="ECO:0000313" key="3">
    <source>
        <dbReference type="Proteomes" id="UP000016932"/>
    </source>
</evidence>
<feature type="chain" id="PRO_5004029852" description="Cupin 2 conserved barrel domain-containing protein" evidence="1">
    <location>
        <begin position="20"/>
        <end position="366"/>
    </location>
</feature>
<dbReference type="PANTHER" id="PTHR43346:SF1">
    <property type="entry name" value="QUERCETIN 2,3-DIOXYGENASE-RELATED"/>
    <property type="match status" value="1"/>
</dbReference>
<evidence type="ECO:0000256" key="1">
    <source>
        <dbReference type="SAM" id="SignalP"/>
    </source>
</evidence>
<dbReference type="Proteomes" id="UP000016932">
    <property type="component" value="Unassembled WGS sequence"/>
</dbReference>
<dbReference type="KEGG" id="pfj:MYCFIDRAFT_65382"/>
<dbReference type="SMR" id="M2YGH8"/>
<organism evidence="2 3">
    <name type="scientific">Pseudocercospora fijiensis (strain CIRAD86)</name>
    <name type="common">Black leaf streak disease fungus</name>
    <name type="synonym">Mycosphaerella fijiensis</name>
    <dbReference type="NCBI Taxonomy" id="383855"/>
    <lineage>
        <taxon>Eukaryota</taxon>
        <taxon>Fungi</taxon>
        <taxon>Dikarya</taxon>
        <taxon>Ascomycota</taxon>
        <taxon>Pezizomycotina</taxon>
        <taxon>Dothideomycetes</taxon>
        <taxon>Dothideomycetidae</taxon>
        <taxon>Mycosphaerellales</taxon>
        <taxon>Mycosphaerellaceae</taxon>
        <taxon>Pseudocercospora</taxon>
    </lineage>
</organism>
<dbReference type="InterPro" id="IPR014710">
    <property type="entry name" value="RmlC-like_jellyroll"/>
</dbReference>
<dbReference type="OrthoDB" id="5370773at2759"/>
<keyword evidence="3" id="KW-1185">Reference proteome</keyword>
<dbReference type="RefSeq" id="XP_007932493.1">
    <property type="nucleotide sequence ID" value="XM_007934302.1"/>
</dbReference>
<evidence type="ECO:0000313" key="2">
    <source>
        <dbReference type="EMBL" id="EME76905.1"/>
    </source>
</evidence>
<dbReference type="CDD" id="cd20281">
    <property type="entry name" value="cupin_QDO_C"/>
    <property type="match status" value="1"/>
</dbReference>
<accession>M2YGH8</accession>
<gene>
    <name evidence="2" type="ORF">MYCFIDRAFT_65382</name>
</gene>
<name>M2YGH8_PSEFD</name>
<dbReference type="GeneID" id="19340854"/>
<reference evidence="2 3" key="1">
    <citation type="journal article" date="2012" name="PLoS Pathog.">
        <title>Diverse lifestyles and strategies of plant pathogenesis encoded in the genomes of eighteen Dothideomycetes fungi.</title>
        <authorList>
            <person name="Ohm R.A."/>
            <person name="Feau N."/>
            <person name="Henrissat B."/>
            <person name="Schoch C.L."/>
            <person name="Horwitz B.A."/>
            <person name="Barry K.W."/>
            <person name="Condon B.J."/>
            <person name="Copeland A.C."/>
            <person name="Dhillon B."/>
            <person name="Glaser F."/>
            <person name="Hesse C.N."/>
            <person name="Kosti I."/>
            <person name="LaButti K."/>
            <person name="Lindquist E.A."/>
            <person name="Lucas S."/>
            <person name="Salamov A.A."/>
            <person name="Bradshaw R.E."/>
            <person name="Ciuffetti L."/>
            <person name="Hamelin R.C."/>
            <person name="Kema G.H.J."/>
            <person name="Lawrence C."/>
            <person name="Scott J.A."/>
            <person name="Spatafora J.W."/>
            <person name="Turgeon B.G."/>
            <person name="de Wit P.J.G.M."/>
            <person name="Zhong S."/>
            <person name="Goodwin S.B."/>
            <person name="Grigoriev I.V."/>
        </authorList>
    </citation>
    <scope>NUCLEOTIDE SEQUENCE [LARGE SCALE GENOMIC DNA]</scope>
    <source>
        <strain evidence="2 3">CIRAD86</strain>
    </source>
</reference>
<evidence type="ECO:0008006" key="4">
    <source>
        <dbReference type="Google" id="ProtNLM"/>
    </source>
</evidence>
<dbReference type="HOGENOM" id="CLU_060566_0_0_1"/>
<dbReference type="CDD" id="cd02215">
    <property type="entry name" value="cupin_QDO_N_C"/>
    <property type="match status" value="1"/>
</dbReference>
<dbReference type="EMBL" id="KB446573">
    <property type="protein sequence ID" value="EME76905.1"/>
    <property type="molecule type" value="Genomic_DNA"/>
</dbReference>
<dbReference type="Gene3D" id="2.60.120.10">
    <property type="entry name" value="Jelly Rolls"/>
    <property type="match status" value="2"/>
</dbReference>
<dbReference type="PANTHER" id="PTHR43346">
    <property type="entry name" value="LIGAND BINDING DOMAIN PROTEIN, PUTATIVE (AFU_ORTHOLOGUE AFUA_6G14370)-RELATED"/>
    <property type="match status" value="1"/>
</dbReference>
<dbReference type="AlphaFoldDB" id="M2YGH8"/>
<keyword evidence="1" id="KW-0732">Signal</keyword>
<dbReference type="SUPFAM" id="SSF51182">
    <property type="entry name" value="RmlC-like cupins"/>
    <property type="match status" value="1"/>
</dbReference>
<dbReference type="InterPro" id="IPR052538">
    <property type="entry name" value="Flavonoid_dioxygenase-like"/>
</dbReference>
<protein>
    <recommendedName>
        <fullName evidence="4">Cupin 2 conserved barrel domain-containing protein</fullName>
    </recommendedName>
</protein>